<comment type="subcellular location">
    <subcellularLocation>
        <location evidence="1">Cell membrane</location>
        <topology evidence="1">Multi-pass membrane protein</topology>
    </subcellularLocation>
</comment>
<name>A0A3A4AN38_9ACTN</name>
<evidence type="ECO:0000256" key="5">
    <source>
        <dbReference type="ARBA" id="ARBA00023136"/>
    </source>
</evidence>
<keyword evidence="5 6" id="KW-0472">Membrane</keyword>
<dbReference type="GO" id="GO:0140359">
    <property type="term" value="F:ABC-type transporter activity"/>
    <property type="evidence" value="ECO:0007669"/>
    <property type="project" value="InterPro"/>
</dbReference>
<evidence type="ECO:0000256" key="2">
    <source>
        <dbReference type="ARBA" id="ARBA00022475"/>
    </source>
</evidence>
<dbReference type="Proteomes" id="UP000265768">
    <property type="component" value="Unassembled WGS sequence"/>
</dbReference>
<keyword evidence="3 6" id="KW-0812">Transmembrane</keyword>
<organism evidence="8 9">
    <name type="scientific">Bailinhaonella thermotolerans</name>
    <dbReference type="NCBI Taxonomy" id="1070861"/>
    <lineage>
        <taxon>Bacteria</taxon>
        <taxon>Bacillati</taxon>
        <taxon>Actinomycetota</taxon>
        <taxon>Actinomycetes</taxon>
        <taxon>Streptosporangiales</taxon>
        <taxon>Streptosporangiaceae</taxon>
        <taxon>Bailinhaonella</taxon>
    </lineage>
</organism>
<keyword evidence="4 6" id="KW-1133">Transmembrane helix</keyword>
<dbReference type="InterPro" id="IPR051449">
    <property type="entry name" value="ABC-2_transporter_component"/>
</dbReference>
<feature type="transmembrane region" description="Helical" evidence="6">
    <location>
        <begin position="244"/>
        <end position="266"/>
    </location>
</feature>
<dbReference type="AlphaFoldDB" id="A0A3A4AN38"/>
<feature type="transmembrane region" description="Helical" evidence="6">
    <location>
        <begin position="192"/>
        <end position="214"/>
    </location>
</feature>
<evidence type="ECO:0000256" key="1">
    <source>
        <dbReference type="ARBA" id="ARBA00004651"/>
    </source>
</evidence>
<feature type="transmembrane region" description="Helical" evidence="6">
    <location>
        <begin position="21"/>
        <end position="42"/>
    </location>
</feature>
<feature type="domain" description="ABC-2 type transporter transmembrane" evidence="7">
    <location>
        <begin position="21"/>
        <end position="376"/>
    </location>
</feature>
<sequence length="386" mass="40176">MRALAIAGLGLRRLFRERINIFFVIILPIAMILIFGVSFGGFEPKLGLTGGQDGPLARRLAAETLRTQGVVIERAAGERALREAVERGEITAGLVIPAGYDAAVREGREVVVRYISRDDPAARQIGAAVRAAITQETYVLRAARFAVSRGGGDFDRGLAAARNAARALPGIRIESATAGTRLFPETVTSFNVAAGSQLLLFMFLTSLTGAAALIETRRLGLSRRMYATPASASAILLGEGLGRVGVALAQGLVIMLGSALLFGVGWGDPLGAAALLVCFSLVGGGAAMLMGAVFRTEQQAVSLGLLLGLGLAALGGSMLPLELFPEGLRVVARLTPHGWANEGFAALTRHGADIAGIVPQLGALTAFAVVLFAVGAWRLRVALTRG</sequence>
<proteinExistence type="predicted"/>
<dbReference type="InterPro" id="IPR013525">
    <property type="entry name" value="ABC2_TM"/>
</dbReference>
<keyword evidence="9" id="KW-1185">Reference proteome</keyword>
<evidence type="ECO:0000256" key="3">
    <source>
        <dbReference type="ARBA" id="ARBA00022692"/>
    </source>
</evidence>
<feature type="transmembrane region" description="Helical" evidence="6">
    <location>
        <begin position="357"/>
        <end position="377"/>
    </location>
</feature>
<reference evidence="8 9" key="1">
    <citation type="submission" date="2018-09" db="EMBL/GenBank/DDBJ databases">
        <title>YIM 75507 draft genome.</title>
        <authorList>
            <person name="Tang S."/>
            <person name="Feng Y."/>
        </authorList>
    </citation>
    <scope>NUCLEOTIDE SEQUENCE [LARGE SCALE GENOMIC DNA]</scope>
    <source>
        <strain evidence="8 9">YIM 75507</strain>
    </source>
</reference>
<feature type="transmembrane region" description="Helical" evidence="6">
    <location>
        <begin position="272"/>
        <end position="294"/>
    </location>
</feature>
<evidence type="ECO:0000259" key="7">
    <source>
        <dbReference type="Pfam" id="PF12698"/>
    </source>
</evidence>
<dbReference type="Pfam" id="PF12698">
    <property type="entry name" value="ABC2_membrane_3"/>
    <property type="match status" value="1"/>
</dbReference>
<evidence type="ECO:0000256" key="4">
    <source>
        <dbReference type="ARBA" id="ARBA00022989"/>
    </source>
</evidence>
<gene>
    <name evidence="8" type="ORF">D5H75_22835</name>
</gene>
<dbReference type="PANTHER" id="PTHR30294">
    <property type="entry name" value="MEMBRANE COMPONENT OF ABC TRANSPORTER YHHJ-RELATED"/>
    <property type="match status" value="1"/>
</dbReference>
<feature type="transmembrane region" description="Helical" evidence="6">
    <location>
        <begin position="301"/>
        <end position="321"/>
    </location>
</feature>
<keyword evidence="2" id="KW-1003">Cell membrane</keyword>
<accession>A0A3A4AN38</accession>
<evidence type="ECO:0000313" key="9">
    <source>
        <dbReference type="Proteomes" id="UP000265768"/>
    </source>
</evidence>
<dbReference type="GO" id="GO:0005886">
    <property type="term" value="C:plasma membrane"/>
    <property type="evidence" value="ECO:0007669"/>
    <property type="project" value="UniProtKB-SubCell"/>
</dbReference>
<dbReference type="EMBL" id="QZEY01000009">
    <property type="protein sequence ID" value="RJL30411.1"/>
    <property type="molecule type" value="Genomic_DNA"/>
</dbReference>
<dbReference type="OrthoDB" id="4867262at2"/>
<comment type="caution">
    <text evidence="8">The sequence shown here is derived from an EMBL/GenBank/DDBJ whole genome shotgun (WGS) entry which is preliminary data.</text>
</comment>
<protein>
    <submittedName>
        <fullName evidence="8">ABC transporter permease</fullName>
    </submittedName>
</protein>
<dbReference type="PANTHER" id="PTHR30294:SF38">
    <property type="entry name" value="TRANSPORT PERMEASE PROTEIN"/>
    <property type="match status" value="1"/>
</dbReference>
<evidence type="ECO:0000256" key="6">
    <source>
        <dbReference type="SAM" id="Phobius"/>
    </source>
</evidence>
<dbReference type="RefSeq" id="WP_119928559.1">
    <property type="nucleotide sequence ID" value="NZ_QZEY01000009.1"/>
</dbReference>
<evidence type="ECO:0000313" key="8">
    <source>
        <dbReference type="EMBL" id="RJL30411.1"/>
    </source>
</evidence>